<organism evidence="7 8">
    <name type="scientific">Aminomonas paucivorans DSM 12260</name>
    <dbReference type="NCBI Taxonomy" id="584708"/>
    <lineage>
        <taxon>Bacteria</taxon>
        <taxon>Thermotogati</taxon>
        <taxon>Synergistota</taxon>
        <taxon>Synergistia</taxon>
        <taxon>Synergistales</taxon>
        <taxon>Synergistaceae</taxon>
        <taxon>Aminomonas</taxon>
    </lineage>
</organism>
<dbReference type="InterPro" id="IPR033756">
    <property type="entry name" value="YlxH/NBP35"/>
</dbReference>
<keyword evidence="1 6" id="KW-0479">Metal-binding</keyword>
<dbReference type="InterPro" id="IPR044304">
    <property type="entry name" value="NUBPL-like"/>
</dbReference>
<dbReference type="GO" id="GO:0051539">
    <property type="term" value="F:4 iron, 4 sulfur cluster binding"/>
    <property type="evidence" value="ECO:0007669"/>
    <property type="project" value="TreeGrafter"/>
</dbReference>
<dbReference type="Proteomes" id="UP000005096">
    <property type="component" value="Chromosome"/>
</dbReference>
<evidence type="ECO:0000256" key="5">
    <source>
        <dbReference type="ARBA" id="ARBA00023014"/>
    </source>
</evidence>
<keyword evidence="4 6" id="KW-0408">Iron</keyword>
<evidence type="ECO:0000313" key="8">
    <source>
        <dbReference type="Proteomes" id="UP000005096"/>
    </source>
</evidence>
<dbReference type="GO" id="GO:0046872">
    <property type="term" value="F:metal ion binding"/>
    <property type="evidence" value="ECO:0007669"/>
    <property type="project" value="UniProtKB-KW"/>
</dbReference>
<dbReference type="GO" id="GO:0016887">
    <property type="term" value="F:ATP hydrolysis activity"/>
    <property type="evidence" value="ECO:0007669"/>
    <property type="project" value="UniProtKB-UniRule"/>
</dbReference>
<evidence type="ECO:0000256" key="2">
    <source>
        <dbReference type="ARBA" id="ARBA00022741"/>
    </source>
</evidence>
<dbReference type="STRING" id="584708.Apau_2136"/>
<dbReference type="RefSeq" id="WP_006301788.1">
    <property type="nucleotide sequence ID" value="NZ_CM001022.1"/>
</dbReference>
<name>E3CYG5_9BACT</name>
<sequence>MARVLAVGSGKGGVGKSTVTALSAVALARRGLKVGIFDADLTGPSIPKLLGVTERPTGYGEGILPPVTSTLKISVLSMNLLLEDPSRPVIWRGPLIAQAIRQFWGETVWGNLDLLLVDLPPGTSDAPLTVFQTARLDGFLAVTTPQGLAGEVMEKSLHLARELDTPLAGVVENQSYALCPCCGKTFEPFGPGNLQSIQDRWGMDVGIRLPLDPDLAALGDRGKLEEYRNDQVLTPLEEGLRAIFPVM</sequence>
<dbReference type="GO" id="GO:0016226">
    <property type="term" value="P:iron-sulfur cluster assembly"/>
    <property type="evidence" value="ECO:0007669"/>
    <property type="project" value="InterPro"/>
</dbReference>
<dbReference type="HAMAP" id="MF_02040">
    <property type="entry name" value="Mrp_NBP35"/>
    <property type="match status" value="1"/>
</dbReference>
<evidence type="ECO:0000313" key="7">
    <source>
        <dbReference type="EMBL" id="EFQ24547.1"/>
    </source>
</evidence>
<reference evidence="7 8" key="1">
    <citation type="journal article" date="2010" name="Stand. Genomic Sci.">
        <title>Non-contiguous finished genome sequence of Aminomonas paucivorans type strain (GLU-3).</title>
        <authorList>
            <person name="Pitluck S."/>
            <person name="Yasawong M."/>
            <person name="Held B."/>
            <person name="Lapidus A."/>
            <person name="Nolan M."/>
            <person name="Copeland A."/>
            <person name="Lucas S."/>
            <person name="Del Rio T.G."/>
            <person name="Tice H."/>
            <person name="Cheng J.F."/>
            <person name="Chertkov O."/>
            <person name="Goodwin L."/>
            <person name="Tapia R."/>
            <person name="Han C."/>
            <person name="Liolios K."/>
            <person name="Ivanova N."/>
            <person name="Mavromatis K."/>
            <person name="Ovchinnikova G."/>
            <person name="Pati A."/>
            <person name="Chen A."/>
            <person name="Palaniappan K."/>
            <person name="Land M."/>
            <person name="Hauser L."/>
            <person name="Chang Y.J."/>
            <person name="Jeffries C.D."/>
            <person name="Pukall R."/>
            <person name="Spring S."/>
            <person name="Rohde M."/>
            <person name="Sikorski J."/>
            <person name="Goker M."/>
            <person name="Woyke T."/>
            <person name="Bristow J."/>
            <person name="Eisen J.A."/>
            <person name="Markowitz V."/>
            <person name="Hugenholtz P."/>
            <person name="Kyrpides N.C."/>
            <person name="Klenk H.P."/>
        </authorList>
    </citation>
    <scope>NUCLEOTIDE SEQUENCE [LARGE SCALE GENOMIC DNA]</scope>
    <source>
        <strain evidence="7 8">DSM 12260</strain>
    </source>
</reference>
<proteinExistence type="inferred from homology"/>
<dbReference type="CDD" id="cd02037">
    <property type="entry name" value="Mrp_NBP35"/>
    <property type="match status" value="1"/>
</dbReference>
<dbReference type="Gene3D" id="3.40.50.300">
    <property type="entry name" value="P-loop containing nucleotide triphosphate hydrolases"/>
    <property type="match status" value="1"/>
</dbReference>
<dbReference type="PaxDb" id="584708-Apau_2136"/>
<dbReference type="HOGENOM" id="CLU_024839_0_2_0"/>
<keyword evidence="2 6" id="KW-0547">Nucleotide-binding</keyword>
<feature type="binding site" evidence="6">
    <location>
        <begin position="10"/>
        <end position="17"/>
    </location>
    <ligand>
        <name>ATP</name>
        <dbReference type="ChEBI" id="CHEBI:30616"/>
    </ligand>
</feature>
<evidence type="ECO:0000256" key="4">
    <source>
        <dbReference type="ARBA" id="ARBA00023004"/>
    </source>
</evidence>
<gene>
    <name evidence="7" type="ORF">Apau_2136</name>
</gene>
<dbReference type="GO" id="GO:0005524">
    <property type="term" value="F:ATP binding"/>
    <property type="evidence" value="ECO:0007669"/>
    <property type="project" value="UniProtKB-UniRule"/>
</dbReference>
<comment type="similarity">
    <text evidence="6">Belongs to the Mrp/NBP35 ATP-binding proteins family.</text>
</comment>
<comment type="subunit">
    <text evidence="6">Homodimer.</text>
</comment>
<keyword evidence="8" id="KW-1185">Reference proteome</keyword>
<dbReference type="SUPFAM" id="SSF52540">
    <property type="entry name" value="P-loop containing nucleoside triphosphate hydrolases"/>
    <property type="match status" value="1"/>
</dbReference>
<dbReference type="GO" id="GO:0140663">
    <property type="term" value="F:ATP-dependent FeS chaperone activity"/>
    <property type="evidence" value="ECO:0007669"/>
    <property type="project" value="InterPro"/>
</dbReference>
<dbReference type="AlphaFoldDB" id="E3CYG5"/>
<dbReference type="InterPro" id="IPR019591">
    <property type="entry name" value="Mrp/NBP35_ATP-bd"/>
</dbReference>
<keyword evidence="5 6" id="KW-0411">Iron-sulfur</keyword>
<dbReference type="EMBL" id="CM001022">
    <property type="protein sequence ID" value="EFQ24547.1"/>
    <property type="molecule type" value="Genomic_DNA"/>
</dbReference>
<comment type="function">
    <text evidence="6">Binds and transfers iron-sulfur (Fe-S) clusters to target apoproteins. Can hydrolyze ATP.</text>
</comment>
<evidence type="ECO:0000256" key="1">
    <source>
        <dbReference type="ARBA" id="ARBA00022723"/>
    </source>
</evidence>
<accession>E3CYG5</accession>
<keyword evidence="6" id="KW-0378">Hydrolase</keyword>
<evidence type="ECO:0000256" key="6">
    <source>
        <dbReference type="HAMAP-Rule" id="MF_02040"/>
    </source>
</evidence>
<dbReference type="eggNOG" id="COG0489">
    <property type="taxonomic scope" value="Bacteria"/>
</dbReference>
<keyword evidence="3 6" id="KW-0067">ATP-binding</keyword>
<dbReference type="Pfam" id="PF10609">
    <property type="entry name" value="ParA"/>
    <property type="match status" value="1"/>
</dbReference>
<dbReference type="InterPro" id="IPR027417">
    <property type="entry name" value="P-loop_NTPase"/>
</dbReference>
<evidence type="ECO:0000256" key="3">
    <source>
        <dbReference type="ARBA" id="ARBA00022840"/>
    </source>
</evidence>
<dbReference type="PANTHER" id="PTHR42961">
    <property type="entry name" value="IRON-SULFUR PROTEIN NUBPL"/>
    <property type="match status" value="1"/>
</dbReference>
<dbReference type="PANTHER" id="PTHR42961:SF2">
    <property type="entry name" value="IRON-SULFUR PROTEIN NUBPL"/>
    <property type="match status" value="1"/>
</dbReference>
<protein>
    <recommendedName>
        <fullName evidence="6">Iron-sulfur cluster carrier protein</fullName>
    </recommendedName>
</protein>